<comment type="caution">
    <text evidence="1">The sequence shown here is derived from an EMBL/GenBank/DDBJ whole genome shotgun (WGS) entry which is preliminary data.</text>
</comment>
<reference evidence="1" key="1">
    <citation type="journal article" date="2021" name="New Phytol.">
        <title>Evolutionary innovations through gain and loss of genes in the ectomycorrhizal Boletales.</title>
        <authorList>
            <person name="Wu G."/>
            <person name="Miyauchi S."/>
            <person name="Morin E."/>
            <person name="Kuo A."/>
            <person name="Drula E."/>
            <person name="Varga T."/>
            <person name="Kohler A."/>
            <person name="Feng B."/>
            <person name="Cao Y."/>
            <person name="Lipzen A."/>
            <person name="Daum C."/>
            <person name="Hundley H."/>
            <person name="Pangilinan J."/>
            <person name="Johnson J."/>
            <person name="Barry K."/>
            <person name="LaButti K."/>
            <person name="Ng V."/>
            <person name="Ahrendt S."/>
            <person name="Min B."/>
            <person name="Choi I.G."/>
            <person name="Park H."/>
            <person name="Plett J.M."/>
            <person name="Magnuson J."/>
            <person name="Spatafora J.W."/>
            <person name="Nagy L.G."/>
            <person name="Henrissat B."/>
            <person name="Grigoriev I.V."/>
            <person name="Yang Z.L."/>
            <person name="Xu J."/>
            <person name="Martin F.M."/>
        </authorList>
    </citation>
    <scope>NUCLEOTIDE SEQUENCE</scope>
    <source>
        <strain evidence="1">ATCC 28755</strain>
    </source>
</reference>
<protein>
    <submittedName>
        <fullName evidence="1">Uncharacterized protein</fullName>
    </submittedName>
</protein>
<evidence type="ECO:0000313" key="1">
    <source>
        <dbReference type="EMBL" id="KAH7907489.1"/>
    </source>
</evidence>
<proteinExistence type="predicted"/>
<accession>A0ACB8A3A3</accession>
<name>A0ACB8A3A3_9AGAM</name>
<organism evidence="1 2">
    <name type="scientific">Hygrophoropsis aurantiaca</name>
    <dbReference type="NCBI Taxonomy" id="72124"/>
    <lineage>
        <taxon>Eukaryota</taxon>
        <taxon>Fungi</taxon>
        <taxon>Dikarya</taxon>
        <taxon>Basidiomycota</taxon>
        <taxon>Agaricomycotina</taxon>
        <taxon>Agaricomycetes</taxon>
        <taxon>Agaricomycetidae</taxon>
        <taxon>Boletales</taxon>
        <taxon>Coniophorineae</taxon>
        <taxon>Hygrophoropsidaceae</taxon>
        <taxon>Hygrophoropsis</taxon>
    </lineage>
</organism>
<keyword evidence="2" id="KW-1185">Reference proteome</keyword>
<gene>
    <name evidence="1" type="ORF">BJ138DRAFT_496589</name>
</gene>
<dbReference type="EMBL" id="MU267900">
    <property type="protein sequence ID" value="KAH7907489.1"/>
    <property type="molecule type" value="Genomic_DNA"/>
</dbReference>
<dbReference type="Proteomes" id="UP000790377">
    <property type="component" value="Unassembled WGS sequence"/>
</dbReference>
<evidence type="ECO:0000313" key="2">
    <source>
        <dbReference type="Proteomes" id="UP000790377"/>
    </source>
</evidence>
<sequence>MPQPLPDEILSQIISYLPIRYILLLRQVSKHLNAITHDRSVWADAYRTSSLVRPAGPFAWQTAQMLESNIAQSTRLSLNWAPNDGAAPVRSRRKNIARYWAARTAVKLVLGRWLFVIQDQAHIVCHDLDDPSDEAPPSVLYECNAGSLLGRIVNMEYAENSLGERSGGANHPVGFVLLGGANRGDPLGLGWEKRALFSVVLADGTVPTLHLILYPSLDFIKMTLDIGPRLLQANTPDPILKSWVFSGLLPALIMDTETYQCYEFPASHSNPVKGVCKYVTQGIVTSSTHVLLLRTYQGQVTLSKCLGTHIQAYAIPPRQASVVGRALHSAPLTLQLTHECTTTVIIRQCTLLRDTQVDPTTGAMRIAIATALHLMDLVAPLSLTLHPAVRGVGSITVDPPKFPTPEYPRATRSFLLTPALYGSTRSVAWFSGDKFTHIIGIVLDDADRGDTHGAVELDMRSSQAHPVDGRRKVLAFDAYRGRLVVSDPGDHAVTVFDFV</sequence>